<comment type="caution">
    <text evidence="1">The sequence shown here is derived from an EMBL/GenBank/DDBJ whole genome shotgun (WGS) entry which is preliminary data.</text>
</comment>
<protein>
    <recommendedName>
        <fullName evidence="3">Aminoglycoside phosphotransferase domain-containing protein</fullName>
    </recommendedName>
</protein>
<evidence type="ECO:0000313" key="1">
    <source>
        <dbReference type="EMBL" id="MFD1874956.1"/>
    </source>
</evidence>
<keyword evidence="2" id="KW-1185">Reference proteome</keyword>
<proteinExistence type="predicted"/>
<dbReference type="Proteomes" id="UP001597197">
    <property type="component" value="Unassembled WGS sequence"/>
</dbReference>
<name>A0ABW4R027_9BACT</name>
<dbReference type="SUPFAM" id="SSF56112">
    <property type="entry name" value="Protein kinase-like (PK-like)"/>
    <property type="match status" value="1"/>
</dbReference>
<dbReference type="EMBL" id="JBHUFD010000018">
    <property type="protein sequence ID" value="MFD1874956.1"/>
    <property type="molecule type" value="Genomic_DNA"/>
</dbReference>
<dbReference type="RefSeq" id="WP_382317193.1">
    <property type="nucleotide sequence ID" value="NZ_JBHUFD010000018.1"/>
</dbReference>
<dbReference type="Gene3D" id="3.90.1200.10">
    <property type="match status" value="1"/>
</dbReference>
<gene>
    <name evidence="1" type="ORF">ACFSDX_21155</name>
</gene>
<evidence type="ECO:0008006" key="3">
    <source>
        <dbReference type="Google" id="ProtNLM"/>
    </source>
</evidence>
<accession>A0ABW4R027</accession>
<dbReference type="InterPro" id="IPR011009">
    <property type="entry name" value="Kinase-like_dom_sf"/>
</dbReference>
<sequence length="377" mass="41289">MNPDFLQALLRQHAPAQAAEVRAVRPRPLDSSTSILSSLTAGRTAQPIGLYGLEVELREAGQPWRTERLVLKAKPHGRAICQMITGLAQACGGAVAEVYPAFEYLTGFGNTHRRELAVYAAPASPAAALLPRVWGTHADPATDTYLVVLEDLSERELLNSVLAPAHWTDAHLRAALRQLAAWHAHHLVPAGAAPPEAAPATWPQLAPLWEALLDHAGRQFPDLYSAARRRHLGQAISGTPGNWATLSALSKTLIHNDLNPRNTCFRPGPDGQPALVAYDWELATYHLPQYDAVELLCFVLGPDRYHLRAGYLGYYRQQLHARTGRFADAAAFAEGTRLATLEFGLHRLGLYLLPHTLSPYPFLPRVVESFFAAANSE</sequence>
<evidence type="ECO:0000313" key="2">
    <source>
        <dbReference type="Proteomes" id="UP001597197"/>
    </source>
</evidence>
<organism evidence="1 2">
    <name type="scientific">Hymenobacter bucti</name>
    <dbReference type="NCBI Taxonomy" id="1844114"/>
    <lineage>
        <taxon>Bacteria</taxon>
        <taxon>Pseudomonadati</taxon>
        <taxon>Bacteroidota</taxon>
        <taxon>Cytophagia</taxon>
        <taxon>Cytophagales</taxon>
        <taxon>Hymenobacteraceae</taxon>
        <taxon>Hymenobacter</taxon>
    </lineage>
</organism>
<reference evidence="2" key="1">
    <citation type="journal article" date="2019" name="Int. J. Syst. Evol. Microbiol.">
        <title>The Global Catalogue of Microorganisms (GCM) 10K type strain sequencing project: providing services to taxonomists for standard genome sequencing and annotation.</title>
        <authorList>
            <consortium name="The Broad Institute Genomics Platform"/>
            <consortium name="The Broad Institute Genome Sequencing Center for Infectious Disease"/>
            <person name="Wu L."/>
            <person name="Ma J."/>
        </authorList>
    </citation>
    <scope>NUCLEOTIDE SEQUENCE [LARGE SCALE GENOMIC DNA]</scope>
    <source>
        <strain evidence="2">CGMCC 1.15795</strain>
    </source>
</reference>